<dbReference type="OrthoDB" id="5964200at2759"/>
<accession>A0A6P8J217</accession>
<dbReference type="InterPro" id="IPR041249">
    <property type="entry name" value="HEPN_DZIP3"/>
</dbReference>
<sequence length="556" mass="64066">MWDMFKGTVIHLKTEISVKGVLLSLAGVTFISIYGMDQEKLQNLKPFVDFGAQVVALLSGSVVIVLKLSSISSLKRLWQSYKGGSLKEKLKKSLNEEEELKELSQGEEIDVEVTIDEEEYHAVLWNLILLNVKGKSMKNDKSQRRHSVCCERDVSEDRSKTVVVKGKPMKDARIKRRHSVCCERDIPEDIDVKEINRIAARWAAFKKEKEIARQCRLLIDGGTRALRDVFDSIHSPSSLHSTLLSTKILSTLKGLRAEKNLSEQQWDRLYPASRSKAVTSADFDITLLFVLLRNICGLTPPPTGWDKPPAATDLSREADLARVKYYRNELYEHITETAVSDCDFEKYWSEISDVLVRLGGPHYKPEIERFKIEAMDPEDEKYFIGALKEWEEMELKLKLLPKRAKRDSAEGKTMRDTKSQHRDSVCYERDAPEDSSKPMDVQVKETLLLLSCRLFFCLLIVNNIHEALDSELPMPQKDEEFKKPWESSELLDLITSSDNSKDHRERIRKMKLKLKNDYYEKKAIELNRIRVIQEKLNGNLHFLRSITCCQQQGTRV</sequence>
<feature type="domain" description="DZIP3-like HEPN" evidence="2">
    <location>
        <begin position="236"/>
        <end position="382"/>
    </location>
</feature>
<dbReference type="KEGG" id="aten:116307458"/>
<evidence type="ECO:0000313" key="4">
    <source>
        <dbReference type="RefSeq" id="XP_031573579.1"/>
    </source>
</evidence>
<evidence type="ECO:0000259" key="2">
    <source>
        <dbReference type="Pfam" id="PF18738"/>
    </source>
</evidence>
<dbReference type="InParanoid" id="A0A6P8J217"/>
<dbReference type="RefSeq" id="XP_031573579.1">
    <property type="nucleotide sequence ID" value="XM_031717719.1"/>
</dbReference>
<dbReference type="PANTHER" id="PTHR46844:SF1">
    <property type="entry name" value="SLR5058 PROTEIN"/>
    <property type="match status" value="1"/>
</dbReference>
<dbReference type="Proteomes" id="UP000515163">
    <property type="component" value="Unplaced"/>
</dbReference>
<dbReference type="Pfam" id="PF18738">
    <property type="entry name" value="HEPN_DZIP3"/>
    <property type="match status" value="1"/>
</dbReference>
<dbReference type="PANTHER" id="PTHR46844">
    <property type="entry name" value="SLR5058 PROTEIN"/>
    <property type="match status" value="1"/>
</dbReference>
<dbReference type="GeneID" id="116307458"/>
<protein>
    <submittedName>
        <fullName evidence="4">Uncharacterized protein LOC116307458</fullName>
    </submittedName>
</protein>
<evidence type="ECO:0000313" key="3">
    <source>
        <dbReference type="Proteomes" id="UP000515163"/>
    </source>
</evidence>
<organism evidence="3 4">
    <name type="scientific">Actinia tenebrosa</name>
    <name type="common">Australian red waratah sea anemone</name>
    <dbReference type="NCBI Taxonomy" id="6105"/>
    <lineage>
        <taxon>Eukaryota</taxon>
        <taxon>Metazoa</taxon>
        <taxon>Cnidaria</taxon>
        <taxon>Anthozoa</taxon>
        <taxon>Hexacorallia</taxon>
        <taxon>Actiniaria</taxon>
        <taxon>Actiniidae</taxon>
        <taxon>Actinia</taxon>
    </lineage>
</organism>
<name>A0A6P8J217_ACTTE</name>
<feature type="region of interest" description="Disordered" evidence="1">
    <location>
        <begin position="406"/>
        <end position="438"/>
    </location>
</feature>
<feature type="compositionally biased region" description="Basic and acidic residues" evidence="1">
    <location>
        <begin position="406"/>
        <end position="437"/>
    </location>
</feature>
<dbReference type="AlphaFoldDB" id="A0A6P8J217"/>
<evidence type="ECO:0000256" key="1">
    <source>
        <dbReference type="SAM" id="MobiDB-lite"/>
    </source>
</evidence>
<gene>
    <name evidence="4" type="primary">LOC116307458</name>
</gene>
<proteinExistence type="predicted"/>
<reference evidence="4" key="1">
    <citation type="submission" date="2025-08" db="UniProtKB">
        <authorList>
            <consortium name="RefSeq"/>
        </authorList>
    </citation>
    <scope>IDENTIFICATION</scope>
    <source>
        <tissue evidence="4">Tentacle</tissue>
    </source>
</reference>
<keyword evidence="3" id="KW-1185">Reference proteome</keyword>